<keyword evidence="3" id="KW-1185">Reference proteome</keyword>
<accession>A0ABP0SV82</accession>
<gene>
    <name evidence="2" type="ORF">CCMP2556_LOCUS53908</name>
</gene>
<proteinExistence type="predicted"/>
<dbReference type="Gene3D" id="2.120.10.30">
    <property type="entry name" value="TolB, C-terminal domain"/>
    <property type="match status" value="1"/>
</dbReference>
<comment type="caution">
    <text evidence="2">The sequence shown here is derived from an EMBL/GenBank/DDBJ whole genome shotgun (WGS) entry which is preliminary data.</text>
</comment>
<dbReference type="InterPro" id="IPR011042">
    <property type="entry name" value="6-blade_b-propeller_TolB-like"/>
</dbReference>
<reference evidence="2 3" key="1">
    <citation type="submission" date="2024-02" db="EMBL/GenBank/DDBJ databases">
        <authorList>
            <person name="Chen Y."/>
            <person name="Shah S."/>
            <person name="Dougan E. K."/>
            <person name="Thang M."/>
            <person name="Chan C."/>
        </authorList>
    </citation>
    <scope>NUCLEOTIDE SEQUENCE [LARGE SCALE GENOMIC DNA]</scope>
</reference>
<evidence type="ECO:0000313" key="2">
    <source>
        <dbReference type="EMBL" id="CAK9116288.1"/>
    </source>
</evidence>
<dbReference type="EMBL" id="CAXAMN010028361">
    <property type="protein sequence ID" value="CAK9116288.1"/>
    <property type="molecule type" value="Genomic_DNA"/>
</dbReference>
<dbReference type="SUPFAM" id="SSF101898">
    <property type="entry name" value="NHL repeat"/>
    <property type="match status" value="1"/>
</dbReference>
<dbReference type="Proteomes" id="UP001642484">
    <property type="component" value="Unassembled WGS sequence"/>
</dbReference>
<feature type="region of interest" description="Disordered" evidence="1">
    <location>
        <begin position="16"/>
        <end position="39"/>
    </location>
</feature>
<protein>
    <submittedName>
        <fullName evidence="2">Uncharacterized protein</fullName>
    </submittedName>
</protein>
<organism evidence="2 3">
    <name type="scientific">Durusdinium trenchii</name>
    <dbReference type="NCBI Taxonomy" id="1381693"/>
    <lineage>
        <taxon>Eukaryota</taxon>
        <taxon>Sar</taxon>
        <taxon>Alveolata</taxon>
        <taxon>Dinophyceae</taxon>
        <taxon>Suessiales</taxon>
        <taxon>Symbiodiniaceae</taxon>
        <taxon>Durusdinium</taxon>
    </lineage>
</organism>
<evidence type="ECO:0000313" key="3">
    <source>
        <dbReference type="Proteomes" id="UP001642484"/>
    </source>
</evidence>
<feature type="compositionally biased region" description="Low complexity" evidence="1">
    <location>
        <begin position="20"/>
        <end position="29"/>
    </location>
</feature>
<evidence type="ECO:0000256" key="1">
    <source>
        <dbReference type="SAM" id="MobiDB-lite"/>
    </source>
</evidence>
<sequence length="125" mass="13254">MGRSYFLGHSTFCRPPPAEPSTTAPATLPSQGSASGVTKLGMPNDVVADAAGNLLVMDTRNERVAVFRQDGTFIASIMEGFFKDKGNTFSYLACNVETGVVALSNNDMHELALLSTDPARLVVAE</sequence>
<name>A0ABP0SV82_9DINO</name>